<accession>D0LQP4</accession>
<dbReference type="Proteomes" id="UP000001880">
    <property type="component" value="Chromosome"/>
</dbReference>
<evidence type="ECO:0000313" key="2">
    <source>
        <dbReference type="Proteomes" id="UP000001880"/>
    </source>
</evidence>
<dbReference type="EMBL" id="CP001804">
    <property type="protein sequence ID" value="ACY13604.1"/>
    <property type="molecule type" value="Genomic_DNA"/>
</dbReference>
<gene>
    <name evidence="1" type="ordered locus">Hoch_1004</name>
</gene>
<name>D0LQP4_HALO1</name>
<dbReference type="KEGG" id="hoh:Hoch_1004"/>
<dbReference type="HOGENOM" id="CLU_2569106_0_0_7"/>
<dbReference type="eggNOG" id="ENOG5031DEX">
    <property type="taxonomic scope" value="Bacteria"/>
</dbReference>
<dbReference type="OrthoDB" id="5384155at2"/>
<protein>
    <submittedName>
        <fullName evidence="1">Uncharacterized protein</fullName>
    </submittedName>
</protein>
<reference evidence="1 2" key="1">
    <citation type="journal article" date="2010" name="Stand. Genomic Sci.">
        <title>Complete genome sequence of Haliangium ochraceum type strain (SMP-2).</title>
        <authorList>
            <consortium name="US DOE Joint Genome Institute (JGI-PGF)"/>
            <person name="Ivanova N."/>
            <person name="Daum C."/>
            <person name="Lang E."/>
            <person name="Abt B."/>
            <person name="Kopitz M."/>
            <person name="Saunders E."/>
            <person name="Lapidus A."/>
            <person name="Lucas S."/>
            <person name="Glavina Del Rio T."/>
            <person name="Nolan M."/>
            <person name="Tice H."/>
            <person name="Copeland A."/>
            <person name="Cheng J.F."/>
            <person name="Chen F."/>
            <person name="Bruce D."/>
            <person name="Goodwin L."/>
            <person name="Pitluck S."/>
            <person name="Mavromatis K."/>
            <person name="Pati A."/>
            <person name="Mikhailova N."/>
            <person name="Chen A."/>
            <person name="Palaniappan K."/>
            <person name="Land M."/>
            <person name="Hauser L."/>
            <person name="Chang Y.J."/>
            <person name="Jeffries C.D."/>
            <person name="Detter J.C."/>
            <person name="Brettin T."/>
            <person name="Rohde M."/>
            <person name="Goker M."/>
            <person name="Bristow J."/>
            <person name="Markowitz V."/>
            <person name="Eisen J.A."/>
            <person name="Hugenholtz P."/>
            <person name="Kyrpides N.C."/>
            <person name="Klenk H.P."/>
        </authorList>
    </citation>
    <scope>NUCLEOTIDE SEQUENCE [LARGE SCALE GENOMIC DNA]</scope>
    <source>
        <strain evidence="2">DSM 14365 / CIP 107738 / JCM 11303 / AJ 13395 / SMP-2</strain>
    </source>
</reference>
<proteinExistence type="predicted"/>
<dbReference type="STRING" id="502025.Hoch_1004"/>
<evidence type="ECO:0000313" key="1">
    <source>
        <dbReference type="EMBL" id="ACY13604.1"/>
    </source>
</evidence>
<dbReference type="RefSeq" id="WP_012826223.1">
    <property type="nucleotide sequence ID" value="NC_013440.1"/>
</dbReference>
<dbReference type="AlphaFoldDB" id="D0LQP4"/>
<keyword evidence="2" id="KW-1185">Reference proteome</keyword>
<sequence>MRIRMTADGRVLEGTPRQIVETMQFLAFGQENRTLSEYIDWTVDQAQRMLEVDMHVEGETEDEKAASLVRAMLDAGFAAKM</sequence>
<organism evidence="1 2">
    <name type="scientific">Haliangium ochraceum (strain DSM 14365 / JCM 11303 / SMP-2)</name>
    <dbReference type="NCBI Taxonomy" id="502025"/>
    <lineage>
        <taxon>Bacteria</taxon>
        <taxon>Pseudomonadati</taxon>
        <taxon>Myxococcota</taxon>
        <taxon>Polyangia</taxon>
        <taxon>Haliangiales</taxon>
        <taxon>Kofleriaceae</taxon>
        <taxon>Haliangium</taxon>
    </lineage>
</organism>